<keyword evidence="2" id="KW-1185">Reference proteome</keyword>
<protein>
    <submittedName>
        <fullName evidence="1">Uncharacterized protein</fullName>
    </submittedName>
</protein>
<gene>
    <name evidence="1" type="ORF">T07_6590</name>
</gene>
<dbReference type="EMBL" id="JYDL01000002">
    <property type="protein sequence ID" value="KRX27683.1"/>
    <property type="molecule type" value="Genomic_DNA"/>
</dbReference>
<dbReference type="OrthoDB" id="5914434at2759"/>
<name>A0A0V0SMY9_9BILA</name>
<dbReference type="AlphaFoldDB" id="A0A0V0SMY9"/>
<evidence type="ECO:0000313" key="2">
    <source>
        <dbReference type="Proteomes" id="UP000054630"/>
    </source>
</evidence>
<accession>A0A0V0SMY9</accession>
<reference evidence="1 2" key="1">
    <citation type="submission" date="2015-01" db="EMBL/GenBank/DDBJ databases">
        <title>Evolution of Trichinella species and genotypes.</title>
        <authorList>
            <person name="Korhonen P.K."/>
            <person name="Edoardo P."/>
            <person name="Giuseppe L.R."/>
            <person name="Gasser R.B."/>
        </authorList>
    </citation>
    <scope>NUCLEOTIDE SEQUENCE [LARGE SCALE GENOMIC DNA]</scope>
    <source>
        <strain evidence="1">ISS37</strain>
    </source>
</reference>
<comment type="caution">
    <text evidence="1">The sequence shown here is derived from an EMBL/GenBank/DDBJ whole genome shotgun (WGS) entry which is preliminary data.</text>
</comment>
<sequence length="101" mass="11335">MVRPYQESLAVKIRPELAQRPYQTEHFSPSRAIPTLSLGQRATRVRHDSFGFLFSLAQNRPKAVSAGVHVDNELPMEVRIGEDGRRCKVVLQCVKSGLTGF</sequence>
<proteinExistence type="predicted"/>
<organism evidence="1 2">
    <name type="scientific">Trichinella nelsoni</name>
    <dbReference type="NCBI Taxonomy" id="6336"/>
    <lineage>
        <taxon>Eukaryota</taxon>
        <taxon>Metazoa</taxon>
        <taxon>Ecdysozoa</taxon>
        <taxon>Nematoda</taxon>
        <taxon>Enoplea</taxon>
        <taxon>Dorylaimia</taxon>
        <taxon>Trichinellida</taxon>
        <taxon>Trichinellidae</taxon>
        <taxon>Trichinella</taxon>
    </lineage>
</organism>
<evidence type="ECO:0000313" key="1">
    <source>
        <dbReference type="EMBL" id="KRX27683.1"/>
    </source>
</evidence>
<dbReference type="Proteomes" id="UP000054630">
    <property type="component" value="Unassembled WGS sequence"/>
</dbReference>